<accession>A0A3R6DN43</accession>
<dbReference type="InterPro" id="IPR025303">
    <property type="entry name" value="PdaC"/>
</dbReference>
<evidence type="ECO:0000256" key="2">
    <source>
        <dbReference type="SAM" id="SignalP"/>
    </source>
</evidence>
<feature type="region of interest" description="Disordered" evidence="1">
    <location>
        <begin position="25"/>
        <end position="80"/>
    </location>
</feature>
<keyword evidence="2" id="KW-0732">Signal</keyword>
<organism evidence="4 5">
    <name type="scientific">Roseburia intestinalis</name>
    <dbReference type="NCBI Taxonomy" id="166486"/>
    <lineage>
        <taxon>Bacteria</taxon>
        <taxon>Bacillati</taxon>
        <taxon>Bacillota</taxon>
        <taxon>Clostridia</taxon>
        <taxon>Lachnospirales</taxon>
        <taxon>Lachnospiraceae</taxon>
        <taxon>Roseburia</taxon>
    </lineage>
</organism>
<evidence type="ECO:0000259" key="3">
    <source>
        <dbReference type="Pfam" id="PF13739"/>
    </source>
</evidence>
<dbReference type="Pfam" id="PF13739">
    <property type="entry name" value="PdaC"/>
    <property type="match status" value="1"/>
</dbReference>
<name>A0A3R6DN43_9FIRM</name>
<dbReference type="Proteomes" id="UP000284051">
    <property type="component" value="Unassembled WGS sequence"/>
</dbReference>
<dbReference type="Gene3D" id="3.30.565.40">
    <property type="entry name" value="Fervidobacterium nodosum Rt17-B1 like"/>
    <property type="match status" value="1"/>
</dbReference>
<protein>
    <submittedName>
        <fullName evidence="4">DUF4163 domain-containing protein</fullName>
    </submittedName>
</protein>
<dbReference type="PROSITE" id="PS51257">
    <property type="entry name" value="PROKAR_LIPOPROTEIN"/>
    <property type="match status" value="1"/>
</dbReference>
<reference evidence="4 5" key="1">
    <citation type="submission" date="2018-08" db="EMBL/GenBank/DDBJ databases">
        <title>A genome reference for cultivated species of the human gut microbiota.</title>
        <authorList>
            <person name="Zou Y."/>
            <person name="Xue W."/>
            <person name="Luo G."/>
        </authorList>
    </citation>
    <scope>NUCLEOTIDE SEQUENCE [LARGE SCALE GENOMIC DNA]</scope>
    <source>
        <strain evidence="4 5">AM22-21LB</strain>
    </source>
</reference>
<sequence length="300" mass="32961">MKKRNFILIVALSLSLMFAAGCGENKSTGADNSADRQETSESTVQNEAQADDTESSGDTQRAETTDIADGTEAEQEAQSDYQVEMVSYKKTELVDISYPKITGWSNTDKQEEWNNYFETTAKEAAGEMTGDTEEMSLGANDSVMLTYTVQEQTQDILSLTCQGYYNYEGAAHPSAALTSVNINMKTGEKMTFSDFTDPDQTAKILFAGKEDGGSAQGYTVLDADGNPATDITMKDILEFNFIWMEPTEESLAASLAHFDGDLEDYGTDETTGESYMHDGKVYVIFYVNHAMGDYAVVRLD</sequence>
<evidence type="ECO:0000313" key="5">
    <source>
        <dbReference type="Proteomes" id="UP000284051"/>
    </source>
</evidence>
<comment type="caution">
    <text evidence="4">The sequence shown here is derived from an EMBL/GenBank/DDBJ whole genome shotgun (WGS) entry which is preliminary data.</text>
</comment>
<proteinExistence type="predicted"/>
<gene>
    <name evidence="4" type="ORF">DW264_08795</name>
</gene>
<dbReference type="RefSeq" id="WP_118772378.1">
    <property type="nucleotide sequence ID" value="NZ_QRID01000007.1"/>
</dbReference>
<feature type="chain" id="PRO_5038611924" evidence="2">
    <location>
        <begin position="23"/>
        <end position="300"/>
    </location>
</feature>
<evidence type="ECO:0000313" key="4">
    <source>
        <dbReference type="EMBL" id="RHG28548.1"/>
    </source>
</evidence>
<evidence type="ECO:0000256" key="1">
    <source>
        <dbReference type="SAM" id="MobiDB-lite"/>
    </source>
</evidence>
<feature type="domain" description="Deacetylase PdaC" evidence="3">
    <location>
        <begin position="93"/>
        <end position="174"/>
    </location>
</feature>
<dbReference type="AlphaFoldDB" id="A0A3R6DN43"/>
<feature type="signal peptide" evidence="2">
    <location>
        <begin position="1"/>
        <end position="22"/>
    </location>
</feature>
<dbReference type="EMBL" id="QRID01000007">
    <property type="protein sequence ID" value="RHG28548.1"/>
    <property type="molecule type" value="Genomic_DNA"/>
</dbReference>